<reference evidence="2" key="2">
    <citation type="submission" date="2022-06" db="UniProtKB">
        <authorList>
            <consortium name="EnsemblMetazoa"/>
        </authorList>
    </citation>
    <scope>IDENTIFICATION</scope>
</reference>
<dbReference type="EMBL" id="CMVM020000400">
    <property type="status" value="NOT_ANNOTATED_CDS"/>
    <property type="molecule type" value="Genomic_DNA"/>
</dbReference>
<proteinExistence type="predicted"/>
<protein>
    <recommendedName>
        <fullName evidence="4">C2H2-type domain-containing protein</fullName>
    </recommendedName>
</protein>
<keyword evidence="3" id="KW-1185">Reference proteome</keyword>
<name>A0A8R1XUE0_ONCVO</name>
<evidence type="ECO:0008006" key="4">
    <source>
        <dbReference type="Google" id="ProtNLM"/>
    </source>
</evidence>
<feature type="compositionally biased region" description="Low complexity" evidence="1">
    <location>
        <begin position="7"/>
        <end position="25"/>
    </location>
</feature>
<accession>A0A8R1XUE0</accession>
<evidence type="ECO:0000313" key="3">
    <source>
        <dbReference type="Proteomes" id="UP000024404"/>
    </source>
</evidence>
<dbReference type="EMBL" id="CMVM020000401">
    <property type="status" value="NOT_ANNOTATED_CDS"/>
    <property type="molecule type" value="Genomic_DNA"/>
</dbReference>
<evidence type="ECO:0000313" key="2">
    <source>
        <dbReference type="EnsemblMetazoa" id="OVOC12169.1"/>
    </source>
</evidence>
<feature type="region of interest" description="Disordered" evidence="1">
    <location>
        <begin position="668"/>
        <end position="687"/>
    </location>
</feature>
<evidence type="ECO:0000256" key="1">
    <source>
        <dbReference type="SAM" id="MobiDB-lite"/>
    </source>
</evidence>
<sequence length="687" mass="77276">MLRQLLSTTNNGITTTGSGNAATTSDYEHYSSTYPPLINRNFENSTIILPQPSSLQLSSQSQQQQQQPISSSSSSSLPSSLPVSLSSSTSSSLQSSAETISTVTSQNQFRIDNDKNLTTLEYMSLAAAGYNMSTPITSNHLGILDTNNDLNDTTELFSSTYAMLSADSNLSWNVWDEQMRFSNNTNNFTANEVPMSINNHDFAYPVHTTTPGCSNNIRYQIRNTGLIDNNYTINCQGLINGNRLELQQQQQQQQPIVVPNNNDIGNRNYNQHEKYGENLNQIAIQSRFSDSNQQQFAQTTISTGFGELFNNCQSKQMTCMVCHGVYSSRRSLTGHIGRNEKCREIIGRNYLDQMGGFVENIRICDQGNNMINSNVIDPVCPYCDRFISHYKGNIRRHINQCMKSTRNGSKLRRKDSNLKQFTSDSFQFGDGCNESMMTFSDIYQPNVLETSTITEKTAWMDNCSSSSSNTVTEQQHLTVKTKSYSMKKDRSNDDPFRCPLCDFATIYKGNMKRHLSTCHGLQDDDLKDTCIDKLKYKEMNDSRLENSSRNKRSKNLQYLKFTPKLAQKEIDNGPSSSTTTNCNTLNISSEITTNDQIPSTYQIVSSFNNCKEEIALSMINSSNDCTRMEVKSNELLSETIETSSNDSNNQIMRMDTIDETIEAVIANGNENSSNEIGRNNNNNNKYF</sequence>
<feature type="region of interest" description="Disordered" evidence="1">
    <location>
        <begin position="1"/>
        <end position="27"/>
    </location>
</feature>
<dbReference type="Gene3D" id="3.30.160.60">
    <property type="entry name" value="Classic Zinc Finger"/>
    <property type="match status" value="1"/>
</dbReference>
<dbReference type="AlphaFoldDB" id="A0A8R1XUE0"/>
<dbReference type="EnsemblMetazoa" id="OVOC12169.1">
    <property type="protein sequence ID" value="OVOC12169.1"/>
    <property type="gene ID" value="WBGene00248978"/>
</dbReference>
<dbReference type="Proteomes" id="UP000024404">
    <property type="component" value="Unassembled WGS sequence"/>
</dbReference>
<reference evidence="3" key="1">
    <citation type="submission" date="2013-10" db="EMBL/GenBank/DDBJ databases">
        <title>Genome sequencing of Onchocerca volvulus.</title>
        <authorList>
            <person name="Cotton J."/>
            <person name="Tsai J."/>
            <person name="Stanley E."/>
            <person name="Tracey A."/>
            <person name="Holroyd N."/>
            <person name="Lustigman S."/>
            <person name="Berriman M."/>
        </authorList>
    </citation>
    <scope>NUCLEOTIDE SEQUENCE</scope>
</reference>
<organism evidence="2 3">
    <name type="scientific">Onchocerca volvulus</name>
    <dbReference type="NCBI Taxonomy" id="6282"/>
    <lineage>
        <taxon>Eukaryota</taxon>
        <taxon>Metazoa</taxon>
        <taxon>Ecdysozoa</taxon>
        <taxon>Nematoda</taxon>
        <taxon>Chromadorea</taxon>
        <taxon>Rhabditida</taxon>
        <taxon>Spirurina</taxon>
        <taxon>Spiruromorpha</taxon>
        <taxon>Filarioidea</taxon>
        <taxon>Onchocercidae</taxon>
        <taxon>Onchocerca</taxon>
    </lineage>
</organism>
<feature type="region of interest" description="Disordered" evidence="1">
    <location>
        <begin position="53"/>
        <end position="89"/>
    </location>
</feature>